<organism evidence="4 5">
    <name type="scientific">Streptomyces wedmorensis</name>
    <dbReference type="NCBI Taxonomy" id="43759"/>
    <lineage>
        <taxon>Bacteria</taxon>
        <taxon>Bacillati</taxon>
        <taxon>Actinomycetota</taxon>
        <taxon>Actinomycetes</taxon>
        <taxon>Kitasatosporales</taxon>
        <taxon>Streptomycetaceae</taxon>
        <taxon>Streptomyces</taxon>
    </lineage>
</organism>
<dbReference type="InterPro" id="IPR029069">
    <property type="entry name" value="HotDog_dom_sf"/>
</dbReference>
<dbReference type="Pfam" id="PF03061">
    <property type="entry name" value="4HBT"/>
    <property type="match status" value="1"/>
</dbReference>
<comment type="similarity">
    <text evidence="1">Belongs to the thioesterase PaaI family.</text>
</comment>
<dbReference type="Proteomes" id="UP001600424">
    <property type="component" value="Unassembled WGS sequence"/>
</dbReference>
<dbReference type="Gene3D" id="3.10.129.10">
    <property type="entry name" value="Hotdog Thioesterase"/>
    <property type="match status" value="1"/>
</dbReference>
<dbReference type="NCBIfam" id="TIGR00369">
    <property type="entry name" value="unchar_dom_1"/>
    <property type="match status" value="1"/>
</dbReference>
<dbReference type="InterPro" id="IPR006683">
    <property type="entry name" value="Thioestr_dom"/>
</dbReference>
<dbReference type="InterPro" id="IPR003736">
    <property type="entry name" value="PAAI_dom"/>
</dbReference>
<proteinExistence type="inferred from homology"/>
<dbReference type="RefSeq" id="WP_386254128.1">
    <property type="nucleotide sequence ID" value="NZ_JBHTRV010000043.1"/>
</dbReference>
<dbReference type="EC" id="3.1.2.-" evidence="4"/>
<evidence type="ECO:0000256" key="1">
    <source>
        <dbReference type="ARBA" id="ARBA00008324"/>
    </source>
</evidence>
<evidence type="ECO:0000313" key="5">
    <source>
        <dbReference type="Proteomes" id="UP001600424"/>
    </source>
</evidence>
<dbReference type="InterPro" id="IPR039298">
    <property type="entry name" value="ACOT13"/>
</dbReference>
<comment type="caution">
    <text evidence="4">The sequence shown here is derived from an EMBL/GenBank/DDBJ whole genome shotgun (WGS) entry which is preliminary data.</text>
</comment>
<gene>
    <name evidence="4" type="ORF">ACFQ63_36140</name>
</gene>
<protein>
    <submittedName>
        <fullName evidence="4">PaaI family thioesterase</fullName>
        <ecNumber evidence="4">3.1.2.-</ecNumber>
    </submittedName>
</protein>
<evidence type="ECO:0000259" key="3">
    <source>
        <dbReference type="Pfam" id="PF03061"/>
    </source>
</evidence>
<accession>A0ABW6J5C1</accession>
<dbReference type="PANTHER" id="PTHR21660:SF1">
    <property type="entry name" value="ACYL-COENZYME A THIOESTERASE 13"/>
    <property type="match status" value="1"/>
</dbReference>
<evidence type="ECO:0000256" key="2">
    <source>
        <dbReference type="ARBA" id="ARBA00022801"/>
    </source>
</evidence>
<keyword evidence="2 4" id="KW-0378">Hydrolase</keyword>
<dbReference type="CDD" id="cd03443">
    <property type="entry name" value="PaaI_thioesterase"/>
    <property type="match status" value="1"/>
</dbReference>
<dbReference type="EMBL" id="JBHTRV010000043">
    <property type="protein sequence ID" value="MFE5985116.1"/>
    <property type="molecule type" value="Genomic_DNA"/>
</dbReference>
<name>A0ABW6J5C1_STRWE</name>
<reference evidence="4 5" key="1">
    <citation type="submission" date="2024-09" db="EMBL/GenBank/DDBJ databases">
        <title>The Natural Products Discovery Center: Release of the First 8490 Sequenced Strains for Exploring Actinobacteria Biosynthetic Diversity.</title>
        <authorList>
            <person name="Kalkreuter E."/>
            <person name="Kautsar S.A."/>
            <person name="Yang D."/>
            <person name="Bader C.D."/>
            <person name="Teijaro C.N."/>
            <person name="Fluegel L."/>
            <person name="Davis C.M."/>
            <person name="Simpson J.R."/>
            <person name="Lauterbach L."/>
            <person name="Steele A.D."/>
            <person name="Gui C."/>
            <person name="Meng S."/>
            <person name="Li G."/>
            <person name="Viehrig K."/>
            <person name="Ye F."/>
            <person name="Su P."/>
            <person name="Kiefer A.F."/>
            <person name="Nichols A."/>
            <person name="Cepeda A.J."/>
            <person name="Yan W."/>
            <person name="Fan B."/>
            <person name="Jiang Y."/>
            <person name="Adhikari A."/>
            <person name="Zheng C.-J."/>
            <person name="Schuster L."/>
            <person name="Cowan T.M."/>
            <person name="Smanski M.J."/>
            <person name="Chevrette M.G."/>
            <person name="De Carvalho L.P.S."/>
            <person name="Shen B."/>
        </authorList>
    </citation>
    <scope>NUCLEOTIDE SEQUENCE [LARGE SCALE GENOMIC DNA]</scope>
    <source>
        <strain evidence="4 5">NPDC056472</strain>
    </source>
</reference>
<dbReference type="SUPFAM" id="SSF54637">
    <property type="entry name" value="Thioesterase/thiol ester dehydrase-isomerase"/>
    <property type="match status" value="1"/>
</dbReference>
<dbReference type="GO" id="GO:0016787">
    <property type="term" value="F:hydrolase activity"/>
    <property type="evidence" value="ECO:0007669"/>
    <property type="project" value="UniProtKB-KW"/>
</dbReference>
<feature type="domain" description="Thioesterase" evidence="3">
    <location>
        <begin position="57"/>
        <end position="134"/>
    </location>
</feature>
<dbReference type="PANTHER" id="PTHR21660">
    <property type="entry name" value="THIOESTERASE SUPERFAMILY MEMBER-RELATED"/>
    <property type="match status" value="1"/>
</dbReference>
<evidence type="ECO:0000313" key="4">
    <source>
        <dbReference type="EMBL" id="MFE5985116.1"/>
    </source>
</evidence>
<keyword evidence="5" id="KW-1185">Reference proteome</keyword>
<sequence>MTTGPRSGLQMFQEHLAAGGGPRQPIETLLGIRPVDVSPGRAVMELTASPNHHNGAGILHGGTYATVLDNACAAACYTTVTAGTRIVTTDLTVKFLRSATGESGVLTCEAEVVNRGRRNVLVQASMMDGAGRLLAHATCTIMIVD</sequence>